<evidence type="ECO:0000313" key="2">
    <source>
        <dbReference type="EMBL" id="CCB59095.1"/>
    </source>
</evidence>
<evidence type="ECO:0000256" key="1">
    <source>
        <dbReference type="SAM" id="MobiDB-lite"/>
    </source>
</evidence>
<dbReference type="PaxDb" id="29760-VIT_07s0151g00050.t01"/>
<reference evidence="3" key="1">
    <citation type="journal article" date="2007" name="Nature">
        <title>The grapevine genome sequence suggests ancestral hexaploidization in major angiosperm phyla.</title>
        <authorList>
            <consortium name="The French-Italian Public Consortium for Grapevine Genome Characterization."/>
            <person name="Jaillon O."/>
            <person name="Aury J.-M."/>
            <person name="Noel B."/>
            <person name="Policriti A."/>
            <person name="Clepet C."/>
            <person name="Casagrande A."/>
            <person name="Choisne N."/>
            <person name="Aubourg S."/>
            <person name="Vitulo N."/>
            <person name="Jubin C."/>
            <person name="Vezzi A."/>
            <person name="Legeai F."/>
            <person name="Hugueney P."/>
            <person name="Dasilva C."/>
            <person name="Horner D."/>
            <person name="Mica E."/>
            <person name="Jublot D."/>
            <person name="Poulain J."/>
            <person name="Bruyere C."/>
            <person name="Billault A."/>
            <person name="Segurens B."/>
            <person name="Gouyvenoux M."/>
            <person name="Ugarte E."/>
            <person name="Cattonaro F."/>
            <person name="Anthouard V."/>
            <person name="Vico V."/>
            <person name="Del Fabbro C."/>
            <person name="Alaux M."/>
            <person name="Di Gaspero G."/>
            <person name="Dumas V."/>
            <person name="Felice N."/>
            <person name="Paillard S."/>
            <person name="Juman I."/>
            <person name="Moroldo M."/>
            <person name="Scalabrin S."/>
            <person name="Canaguier A."/>
            <person name="Le Clainche I."/>
            <person name="Malacrida G."/>
            <person name="Durand E."/>
            <person name="Pesole G."/>
            <person name="Laucou V."/>
            <person name="Chatelet P."/>
            <person name="Merdinoglu D."/>
            <person name="Delledonne M."/>
            <person name="Pezzotti M."/>
            <person name="Lecharny A."/>
            <person name="Scarpelli C."/>
            <person name="Artiguenave F."/>
            <person name="Pe M.E."/>
            <person name="Valle G."/>
            <person name="Morgante M."/>
            <person name="Caboche M."/>
            <person name="Adam-Blondon A.-F."/>
            <person name="Weissenbach J."/>
            <person name="Quetier F."/>
            <person name="Wincker P."/>
        </authorList>
    </citation>
    <scope>NUCLEOTIDE SEQUENCE [LARGE SCALE GENOMIC DNA]</scope>
    <source>
        <strain evidence="3">cv. Pinot noir / PN40024</strain>
    </source>
</reference>
<dbReference type="InParanoid" id="F6HWN1"/>
<evidence type="ECO:0000313" key="3">
    <source>
        <dbReference type="Proteomes" id="UP000009183"/>
    </source>
</evidence>
<dbReference type="HOGENOM" id="CLU_2255126_0_0_1"/>
<gene>
    <name evidence="2" type="ordered locus">VIT_07s0151g00050</name>
</gene>
<proteinExistence type="predicted"/>
<keyword evidence="3" id="KW-1185">Reference proteome</keyword>
<protein>
    <submittedName>
        <fullName evidence="2">Uncharacterized protein</fullName>
    </submittedName>
</protein>
<organism evidence="2 3">
    <name type="scientific">Vitis vinifera</name>
    <name type="common">Grape</name>
    <dbReference type="NCBI Taxonomy" id="29760"/>
    <lineage>
        <taxon>Eukaryota</taxon>
        <taxon>Viridiplantae</taxon>
        <taxon>Streptophyta</taxon>
        <taxon>Embryophyta</taxon>
        <taxon>Tracheophyta</taxon>
        <taxon>Spermatophyta</taxon>
        <taxon>Magnoliopsida</taxon>
        <taxon>eudicotyledons</taxon>
        <taxon>Gunneridae</taxon>
        <taxon>Pentapetalae</taxon>
        <taxon>rosids</taxon>
        <taxon>Vitales</taxon>
        <taxon>Vitaceae</taxon>
        <taxon>Viteae</taxon>
        <taxon>Vitis</taxon>
    </lineage>
</organism>
<dbReference type="Proteomes" id="UP000009183">
    <property type="component" value="Chromosome 7, unordered"/>
</dbReference>
<sequence>MESKDLSDLNSDGVVRAPLEFDEQQTEQGLYDKFSKNAESKPFLRRNNGISPGAEANIAKLKASMASEVLKNEEDFDESAFVVEDSVDMVKEEVLKVNSSSHGE</sequence>
<feature type="region of interest" description="Disordered" evidence="1">
    <location>
        <begin position="1"/>
        <end position="22"/>
    </location>
</feature>
<accession>F6HWN1</accession>
<name>F6HWN1_VITVI</name>
<dbReference type="AlphaFoldDB" id="F6HWN1"/>
<dbReference type="EMBL" id="FN596275">
    <property type="protein sequence ID" value="CCB59095.1"/>
    <property type="molecule type" value="Genomic_DNA"/>
</dbReference>
<dbReference type="STRING" id="29760.F6HWN1"/>